<dbReference type="AlphaFoldDB" id="A0A9W9R3C7"/>
<comment type="caution">
    <text evidence="1">The sequence shown here is derived from an EMBL/GenBank/DDBJ whole genome shotgun (WGS) entry which is preliminary data.</text>
</comment>
<proteinExistence type="predicted"/>
<reference evidence="1" key="2">
    <citation type="journal article" date="2023" name="IMA Fungus">
        <title>Comparative genomic study of the Penicillium genus elucidates a diverse pangenome and 15 lateral gene transfer events.</title>
        <authorList>
            <person name="Petersen C."/>
            <person name="Sorensen T."/>
            <person name="Nielsen M.R."/>
            <person name="Sondergaard T.E."/>
            <person name="Sorensen J.L."/>
            <person name="Fitzpatrick D.A."/>
            <person name="Frisvad J.C."/>
            <person name="Nielsen K.L."/>
        </authorList>
    </citation>
    <scope>NUCLEOTIDE SEQUENCE</scope>
    <source>
        <strain evidence="1">IBT 35673</strain>
    </source>
</reference>
<evidence type="ECO:0000313" key="2">
    <source>
        <dbReference type="Proteomes" id="UP001147695"/>
    </source>
</evidence>
<dbReference type="EMBL" id="JAPZBQ010000001">
    <property type="protein sequence ID" value="KAJ5352987.1"/>
    <property type="molecule type" value="Genomic_DNA"/>
</dbReference>
<evidence type="ECO:0000313" key="1">
    <source>
        <dbReference type="EMBL" id="KAJ5352987.1"/>
    </source>
</evidence>
<accession>A0A9W9R3C7</accession>
<reference evidence="1" key="1">
    <citation type="submission" date="2022-12" db="EMBL/GenBank/DDBJ databases">
        <authorList>
            <person name="Petersen C."/>
        </authorList>
    </citation>
    <scope>NUCLEOTIDE SEQUENCE</scope>
    <source>
        <strain evidence="1">IBT 35673</strain>
    </source>
</reference>
<sequence length="69" mass="7809">MSEVADLIRIVKDAGGGSRGKWEREEISIKGENFSFGSPIELEYAKTVQNDLSEETDVEEEEVKEENLF</sequence>
<name>A0A9W9R3C7_PENBR</name>
<organism evidence="1 2">
    <name type="scientific">Penicillium brevicompactum</name>
    <dbReference type="NCBI Taxonomy" id="5074"/>
    <lineage>
        <taxon>Eukaryota</taxon>
        <taxon>Fungi</taxon>
        <taxon>Dikarya</taxon>
        <taxon>Ascomycota</taxon>
        <taxon>Pezizomycotina</taxon>
        <taxon>Eurotiomycetes</taxon>
        <taxon>Eurotiomycetidae</taxon>
        <taxon>Eurotiales</taxon>
        <taxon>Aspergillaceae</taxon>
        <taxon>Penicillium</taxon>
    </lineage>
</organism>
<gene>
    <name evidence="1" type="ORF">N7452_001961</name>
</gene>
<dbReference type="Proteomes" id="UP001147695">
    <property type="component" value="Unassembled WGS sequence"/>
</dbReference>
<protein>
    <submittedName>
        <fullName evidence="1">Uncharacterized protein</fullName>
    </submittedName>
</protein>